<reference evidence="1 2" key="1">
    <citation type="submission" date="2019-12" db="EMBL/GenBank/DDBJ databases">
        <authorList>
            <person name="Alioto T."/>
            <person name="Alioto T."/>
            <person name="Gomez Garrido J."/>
        </authorList>
    </citation>
    <scope>NUCLEOTIDE SEQUENCE [LARGE SCALE GENOMIC DNA]</scope>
</reference>
<organism evidence="1 2">
    <name type="scientific">Olea europaea subsp. europaea</name>
    <dbReference type="NCBI Taxonomy" id="158383"/>
    <lineage>
        <taxon>Eukaryota</taxon>
        <taxon>Viridiplantae</taxon>
        <taxon>Streptophyta</taxon>
        <taxon>Embryophyta</taxon>
        <taxon>Tracheophyta</taxon>
        <taxon>Spermatophyta</taxon>
        <taxon>Magnoliopsida</taxon>
        <taxon>eudicotyledons</taxon>
        <taxon>Gunneridae</taxon>
        <taxon>Pentapetalae</taxon>
        <taxon>asterids</taxon>
        <taxon>lamiids</taxon>
        <taxon>Lamiales</taxon>
        <taxon>Oleaceae</taxon>
        <taxon>Oleeae</taxon>
        <taxon>Olea</taxon>
    </lineage>
</organism>
<dbReference type="Proteomes" id="UP000594638">
    <property type="component" value="Unassembled WGS sequence"/>
</dbReference>
<gene>
    <name evidence="1" type="ORF">OLEA9_A037151</name>
</gene>
<accession>A0A8S0SWL0</accession>
<sequence length="145" mass="16158">MKSWQNPFHDDNNFDTGIDTMMNPTILSPSFMVEGQQFCDEAADETEADNSQAGNLNANDSMGYLKILSSDHDNPNDTSMGEETEIIVSTVGMKFKDELGGAWCKNTFHLEHNHITSPSRSSQAQSQNKSIQIKGILMQSQNQHM</sequence>
<name>A0A8S0SWL0_OLEEU</name>
<keyword evidence="2" id="KW-1185">Reference proteome</keyword>
<protein>
    <submittedName>
        <fullName evidence="1">Uncharacterized protein</fullName>
    </submittedName>
</protein>
<evidence type="ECO:0000313" key="2">
    <source>
        <dbReference type="Proteomes" id="UP000594638"/>
    </source>
</evidence>
<dbReference type="EMBL" id="CACTIH010005517">
    <property type="protein sequence ID" value="CAA2996125.1"/>
    <property type="molecule type" value="Genomic_DNA"/>
</dbReference>
<comment type="caution">
    <text evidence="1">The sequence shown here is derived from an EMBL/GenBank/DDBJ whole genome shotgun (WGS) entry which is preliminary data.</text>
</comment>
<evidence type="ECO:0000313" key="1">
    <source>
        <dbReference type="EMBL" id="CAA2996125.1"/>
    </source>
</evidence>
<proteinExistence type="predicted"/>
<dbReference type="AlphaFoldDB" id="A0A8S0SWL0"/>
<dbReference type="Gramene" id="OE9A037151T1">
    <property type="protein sequence ID" value="OE9A037151C1"/>
    <property type="gene ID" value="OE9A037151"/>
</dbReference>